<evidence type="ECO:0000313" key="2">
    <source>
        <dbReference type="Proteomes" id="UP000031307"/>
    </source>
</evidence>
<dbReference type="Proteomes" id="UP000031307">
    <property type="component" value="Unassembled WGS sequence"/>
</dbReference>
<organism evidence="1 2">
    <name type="scientific">Parachlamydia acanthamoebae</name>
    <dbReference type="NCBI Taxonomy" id="83552"/>
    <lineage>
        <taxon>Bacteria</taxon>
        <taxon>Pseudomonadati</taxon>
        <taxon>Chlamydiota</taxon>
        <taxon>Chlamydiia</taxon>
        <taxon>Parachlamydiales</taxon>
        <taxon>Parachlamydiaceae</taxon>
        <taxon>Parachlamydia</taxon>
    </lineage>
</organism>
<gene>
    <name evidence="1" type="ORF">DB43_AP00050</name>
</gene>
<evidence type="ECO:0000313" key="1">
    <source>
        <dbReference type="EMBL" id="KIA76249.1"/>
    </source>
</evidence>
<protein>
    <submittedName>
        <fullName evidence="1">Uncharacterized protein</fullName>
    </submittedName>
</protein>
<proteinExistence type="predicted"/>
<dbReference type="RefSeq" id="WP_013924271.1">
    <property type="nucleotide sequence ID" value="NZ_JSAM01000126.1"/>
</dbReference>
<comment type="caution">
    <text evidence="1">The sequence shown here is derived from an EMBL/GenBank/DDBJ whole genome shotgun (WGS) entry which is preliminary data.</text>
</comment>
<dbReference type="AlphaFoldDB" id="A0A0C1EHZ6"/>
<name>A0A0C1EHZ6_9BACT</name>
<sequence>MTFMIQRDPQGAFGPAMAVFDTARTLKTKNLAKYTLILEENFKRLAGFSPSGRIEFCAEVLHSKEQATPLNVAQILGSQFFKSMQKENVPPQSHEKALRVLAPVMTADYLKERSLSEEDQQLLYEWIAKFVVSYVSNDQILNYMAPESKNANQFIQKRKEIGTNVYNSVLDKSLIKEDYQILIETLKSTLKLAENAKNPALVLDLIGKYAQLFAMHEKAPIKMGDSIITSYKDFERKMFPENASD</sequence>
<dbReference type="EMBL" id="JSAM01000126">
    <property type="protein sequence ID" value="KIA76249.1"/>
    <property type="molecule type" value="Genomic_DNA"/>
</dbReference>
<dbReference type="PATRIC" id="fig|83552.4.peg.2635"/>
<reference evidence="1 2" key="1">
    <citation type="journal article" date="2014" name="Mol. Biol. Evol.">
        <title>Massive expansion of Ubiquitination-related gene families within the Chlamydiae.</title>
        <authorList>
            <person name="Domman D."/>
            <person name="Collingro A."/>
            <person name="Lagkouvardos I."/>
            <person name="Gehre L."/>
            <person name="Weinmaier T."/>
            <person name="Rattei T."/>
            <person name="Subtil A."/>
            <person name="Horn M."/>
        </authorList>
    </citation>
    <scope>NUCLEOTIDE SEQUENCE [LARGE SCALE GENOMIC DNA]</scope>
    <source>
        <strain evidence="1 2">OEW1</strain>
    </source>
</reference>
<accession>A0A0C1EHZ6</accession>